<organism evidence="2 3">
    <name type="scientific">Potamilus streckersoni</name>
    <dbReference type="NCBI Taxonomy" id="2493646"/>
    <lineage>
        <taxon>Eukaryota</taxon>
        <taxon>Metazoa</taxon>
        <taxon>Spiralia</taxon>
        <taxon>Lophotrochozoa</taxon>
        <taxon>Mollusca</taxon>
        <taxon>Bivalvia</taxon>
        <taxon>Autobranchia</taxon>
        <taxon>Heteroconchia</taxon>
        <taxon>Palaeoheterodonta</taxon>
        <taxon>Unionida</taxon>
        <taxon>Unionoidea</taxon>
        <taxon>Unionidae</taxon>
        <taxon>Ambleminae</taxon>
        <taxon>Lampsilini</taxon>
        <taxon>Potamilus</taxon>
    </lineage>
</organism>
<dbReference type="Proteomes" id="UP001195483">
    <property type="component" value="Unassembled WGS sequence"/>
</dbReference>
<dbReference type="PANTHER" id="PTHR47526:SF4">
    <property type="entry name" value="SWIM-TYPE DOMAIN-CONTAINING PROTEIN"/>
    <property type="match status" value="1"/>
</dbReference>
<dbReference type="SUPFAM" id="SSF52980">
    <property type="entry name" value="Restriction endonuclease-like"/>
    <property type="match status" value="1"/>
</dbReference>
<dbReference type="InterPro" id="IPR011604">
    <property type="entry name" value="PDDEXK-like_dom_sf"/>
</dbReference>
<dbReference type="EMBL" id="JAEAOA010000439">
    <property type="protein sequence ID" value="KAK3584344.1"/>
    <property type="molecule type" value="Genomic_DNA"/>
</dbReference>
<dbReference type="Gene3D" id="3.90.320.10">
    <property type="match status" value="1"/>
</dbReference>
<name>A0AAE0S3B1_9BIVA</name>
<keyword evidence="3" id="KW-1185">Reference proteome</keyword>
<protein>
    <recommendedName>
        <fullName evidence="1">YqaJ viral recombinase domain-containing protein</fullName>
    </recommendedName>
</protein>
<feature type="domain" description="YqaJ viral recombinase" evidence="1">
    <location>
        <begin position="44"/>
        <end position="193"/>
    </location>
</feature>
<dbReference type="PANTHER" id="PTHR47526">
    <property type="entry name" value="ATP-DEPENDENT DNA HELICASE"/>
    <property type="match status" value="1"/>
</dbReference>
<evidence type="ECO:0000313" key="2">
    <source>
        <dbReference type="EMBL" id="KAK3584344.1"/>
    </source>
</evidence>
<evidence type="ECO:0000259" key="1">
    <source>
        <dbReference type="Pfam" id="PF09588"/>
    </source>
</evidence>
<proteinExistence type="predicted"/>
<dbReference type="GO" id="GO:0006281">
    <property type="term" value="P:DNA repair"/>
    <property type="evidence" value="ECO:0007669"/>
    <property type="project" value="UniProtKB-ARBA"/>
</dbReference>
<dbReference type="Pfam" id="PF09588">
    <property type="entry name" value="YqaJ"/>
    <property type="match status" value="1"/>
</dbReference>
<reference evidence="2" key="1">
    <citation type="journal article" date="2021" name="Genome Biol. Evol.">
        <title>A High-Quality Reference Genome for a Parasitic Bivalve with Doubly Uniparental Inheritance (Bivalvia: Unionida).</title>
        <authorList>
            <person name="Smith C.H."/>
        </authorList>
    </citation>
    <scope>NUCLEOTIDE SEQUENCE</scope>
    <source>
        <strain evidence="2">CHS0354</strain>
    </source>
</reference>
<dbReference type="InterPro" id="IPR011335">
    <property type="entry name" value="Restrct_endonuc-II-like"/>
</dbReference>
<comment type="caution">
    <text evidence="2">The sequence shown here is derived from an EMBL/GenBank/DDBJ whole genome shotgun (WGS) entry which is preliminary data.</text>
</comment>
<evidence type="ECO:0000313" key="3">
    <source>
        <dbReference type="Proteomes" id="UP001195483"/>
    </source>
</evidence>
<dbReference type="AlphaFoldDB" id="A0AAE0S3B1"/>
<accession>A0AAE0S3B1</accession>
<reference evidence="2" key="3">
    <citation type="submission" date="2023-05" db="EMBL/GenBank/DDBJ databases">
        <authorList>
            <person name="Smith C.H."/>
        </authorList>
    </citation>
    <scope>NUCLEOTIDE SEQUENCE</scope>
    <source>
        <strain evidence="2">CHS0354</strain>
        <tissue evidence="2">Mantle</tissue>
    </source>
</reference>
<dbReference type="CDD" id="cd22343">
    <property type="entry name" value="PDDEXK_lambda_exonuclease-like"/>
    <property type="match status" value="1"/>
</dbReference>
<sequence>MTNVIKCLKMNLSNIVKICSKTFMLLQNRQAMQRGSLKDKQSKDWHRLRTGRITASLMKAVCTSSIDKPSISTIRDMCYPVRFSNKATRWGCQHEKDALNAYRSKLGPIHDTLTVVECGLIINPECPHIGASPDALVSCNCCGEGTVEVKCPYCIRDTGIQNENVSYLDKDNRLKTSHKYYYQVQTQIFLSEKKYCDFVIWTNKDISVERILPNPELWQDIKTKSTFFVHVILPELTGKLFTRPQFANNEPNMQMEGQLHASVLLPSHIKNDGQTVSGNNSDLICLCALI</sequence>
<reference evidence="2" key="2">
    <citation type="journal article" date="2021" name="Genome Biol. Evol.">
        <title>Developing a high-quality reference genome for a parasitic bivalve with doubly uniparental inheritance (Bivalvia: Unionida).</title>
        <authorList>
            <person name="Smith C.H."/>
        </authorList>
    </citation>
    <scope>NUCLEOTIDE SEQUENCE</scope>
    <source>
        <strain evidence="2">CHS0354</strain>
        <tissue evidence="2">Mantle</tissue>
    </source>
</reference>
<gene>
    <name evidence="2" type="ORF">CHS0354_006335</name>
</gene>
<dbReference type="InterPro" id="IPR019080">
    <property type="entry name" value="YqaJ_viral_recombinase"/>
</dbReference>